<accession>A0A6J4HXE6</accession>
<organism evidence="1">
    <name type="scientific">uncultured Craurococcus sp</name>
    <dbReference type="NCBI Taxonomy" id="1135998"/>
    <lineage>
        <taxon>Bacteria</taxon>
        <taxon>Pseudomonadati</taxon>
        <taxon>Pseudomonadota</taxon>
        <taxon>Alphaproteobacteria</taxon>
        <taxon>Acetobacterales</taxon>
        <taxon>Acetobacteraceae</taxon>
        <taxon>Craurococcus</taxon>
        <taxon>environmental samples</taxon>
    </lineage>
</organism>
<sequence>MNPPGCSAPPALPRSPAFAYRLACMFRRRVLLALAPVLAAADGPETPEGAALLARLRQGGLVLFLRHADTRGEPCDRSFRIDDRAGQRNLSPAGREQAARLGQALAAERIPLAAPILAGPVFRARDTAELAFGAGRVAVTEALLADDYAGGRLAWVLAEHRRLLCAPVPQGANRVLVGHRTPAIMVVGSRVAGEAFPEGAALVIEPGGEGGFTLLGILALAPIPGGGFHGCG</sequence>
<dbReference type="EMBL" id="CADCTD010000049">
    <property type="protein sequence ID" value="CAA9235530.1"/>
    <property type="molecule type" value="Genomic_DNA"/>
</dbReference>
<dbReference type="AlphaFoldDB" id="A0A6J4HXE6"/>
<dbReference type="Pfam" id="PF00300">
    <property type="entry name" value="His_Phos_1"/>
    <property type="match status" value="1"/>
</dbReference>
<dbReference type="SUPFAM" id="SSF53254">
    <property type="entry name" value="Phosphoglycerate mutase-like"/>
    <property type="match status" value="1"/>
</dbReference>
<dbReference type="Gene3D" id="3.40.50.1240">
    <property type="entry name" value="Phosphoglycerate mutase-like"/>
    <property type="match status" value="1"/>
</dbReference>
<name>A0A6J4HXE6_9PROT</name>
<protein>
    <recommendedName>
        <fullName evidence="2">Histidine phosphatase family protein</fullName>
    </recommendedName>
</protein>
<evidence type="ECO:0000313" key="1">
    <source>
        <dbReference type="EMBL" id="CAA9235530.1"/>
    </source>
</evidence>
<dbReference type="InterPro" id="IPR029033">
    <property type="entry name" value="His_PPase_superfam"/>
</dbReference>
<dbReference type="InterPro" id="IPR013078">
    <property type="entry name" value="His_Pase_superF_clade-1"/>
</dbReference>
<proteinExistence type="predicted"/>
<evidence type="ECO:0008006" key="2">
    <source>
        <dbReference type="Google" id="ProtNLM"/>
    </source>
</evidence>
<gene>
    <name evidence="1" type="ORF">AVDCRST_MAG27-2238</name>
</gene>
<reference evidence="1" key="1">
    <citation type="submission" date="2020-02" db="EMBL/GenBank/DDBJ databases">
        <authorList>
            <person name="Meier V. D."/>
        </authorList>
    </citation>
    <scope>NUCLEOTIDE SEQUENCE</scope>
    <source>
        <strain evidence="1">AVDCRST_MAG27</strain>
    </source>
</reference>